<comment type="caution">
    <text evidence="1">The sequence shown here is derived from an EMBL/GenBank/DDBJ whole genome shotgun (WGS) entry which is preliminary data.</text>
</comment>
<name>J2ZWT8_9EURY</name>
<dbReference type="eggNOG" id="arCOG09748">
    <property type="taxonomic scope" value="Archaea"/>
</dbReference>
<organism evidence="1 2">
    <name type="scientific">Halogranum salarium B-1</name>
    <dbReference type="NCBI Taxonomy" id="1210908"/>
    <lineage>
        <taxon>Archaea</taxon>
        <taxon>Methanobacteriati</taxon>
        <taxon>Methanobacteriota</taxon>
        <taxon>Stenosarchaea group</taxon>
        <taxon>Halobacteria</taxon>
        <taxon>Halobacteriales</taxon>
        <taxon>Haloferacaceae</taxon>
    </lineage>
</organism>
<dbReference type="AlphaFoldDB" id="J2ZWT8"/>
<dbReference type="EMBL" id="ALJD01000013">
    <property type="protein sequence ID" value="EJN57493.1"/>
    <property type="molecule type" value="Genomic_DNA"/>
</dbReference>
<gene>
    <name evidence="1" type="ORF">HSB1_41810</name>
</gene>
<dbReference type="RefSeq" id="WP_009367630.1">
    <property type="nucleotide sequence ID" value="NZ_ALJD01000013.1"/>
</dbReference>
<accession>J2ZWT8</accession>
<reference evidence="1 2" key="1">
    <citation type="journal article" date="2012" name="J. Bacteriol.">
        <title>Draft Genome Sequence of the Extremely Halophilic Archaeon Halogranum salarium B-1T.</title>
        <authorList>
            <person name="Kim K.K."/>
            <person name="Lee K.C."/>
            <person name="Lee J.S."/>
        </authorList>
    </citation>
    <scope>NUCLEOTIDE SEQUENCE [LARGE SCALE GENOMIC DNA]</scope>
    <source>
        <strain evidence="1 2">B-1</strain>
    </source>
</reference>
<protein>
    <submittedName>
        <fullName evidence="1">Na+/H+ antiporter</fullName>
    </submittedName>
</protein>
<sequence>MMGERRVLQAEKSAVIDAIRTGVVSDDVGERLLEETNLKLDRVEAGESTVMDGREGYEEVWRERVRELGLAVDVPNGDADEAARDE</sequence>
<dbReference type="Proteomes" id="UP000007813">
    <property type="component" value="Unassembled WGS sequence"/>
</dbReference>
<proteinExistence type="predicted"/>
<evidence type="ECO:0000313" key="2">
    <source>
        <dbReference type="Proteomes" id="UP000007813"/>
    </source>
</evidence>
<evidence type="ECO:0000313" key="1">
    <source>
        <dbReference type="EMBL" id="EJN57493.1"/>
    </source>
</evidence>